<evidence type="ECO:0000313" key="6">
    <source>
        <dbReference type="Proteomes" id="UP001205185"/>
    </source>
</evidence>
<dbReference type="PANTHER" id="PTHR24220">
    <property type="entry name" value="IMPORT ATP-BINDING PROTEIN"/>
    <property type="match status" value="1"/>
</dbReference>
<keyword evidence="2" id="KW-0547">Nucleotide-binding</keyword>
<dbReference type="InterPro" id="IPR017911">
    <property type="entry name" value="MacB-like_ATP-bd"/>
</dbReference>
<dbReference type="PANTHER" id="PTHR24220:SF86">
    <property type="entry name" value="ABC TRANSPORTER ABCH.1"/>
    <property type="match status" value="1"/>
</dbReference>
<dbReference type="SUPFAM" id="SSF52540">
    <property type="entry name" value="P-loop containing nucleoside triphosphate hydrolases"/>
    <property type="match status" value="1"/>
</dbReference>
<dbReference type="CDD" id="cd03255">
    <property type="entry name" value="ABC_MJ0796_LolCDE_FtsE"/>
    <property type="match status" value="1"/>
</dbReference>
<evidence type="ECO:0000256" key="1">
    <source>
        <dbReference type="ARBA" id="ARBA00022448"/>
    </source>
</evidence>
<protein>
    <submittedName>
        <fullName evidence="5">ABC transport system ATP-binding protein</fullName>
    </submittedName>
</protein>
<dbReference type="InterPro" id="IPR027417">
    <property type="entry name" value="P-loop_NTPase"/>
</dbReference>
<proteinExistence type="predicted"/>
<evidence type="ECO:0000313" key="5">
    <source>
        <dbReference type="EMBL" id="MCP2268799.1"/>
    </source>
</evidence>
<dbReference type="RefSeq" id="WP_253885717.1">
    <property type="nucleotide sequence ID" value="NZ_BAAAVB010000001.1"/>
</dbReference>
<accession>A0ABT1I835</accession>
<comment type="caution">
    <text evidence="5">The sequence shown here is derived from an EMBL/GenBank/DDBJ whole genome shotgun (WGS) entry which is preliminary data.</text>
</comment>
<dbReference type="InterPro" id="IPR003439">
    <property type="entry name" value="ABC_transporter-like_ATP-bd"/>
</dbReference>
<evidence type="ECO:0000256" key="2">
    <source>
        <dbReference type="ARBA" id="ARBA00022741"/>
    </source>
</evidence>
<name>A0ABT1I835_9PSEU</name>
<dbReference type="Pfam" id="PF00005">
    <property type="entry name" value="ABC_tran"/>
    <property type="match status" value="1"/>
</dbReference>
<sequence>MTAPVIEVRDLRKTYGTGDTAVHALRGLDLTVARGEYLAIMGASGSGKSTLLNILGCLDVPTSGNYLIDGIDTAEFGEAQLGLMRNRKIGFVFQSFNLIPRTSALANVELPLVYAGVRRAARRARALAALRLVGLADRAHHRPNELSGGQQQRVAIARALVTAPAIVLADEPTGNLDTRSSQDVMGILDQLNAGGRTVVLITHEDDVAAHADRVVRVVDGRIAQGVRA</sequence>
<dbReference type="InterPro" id="IPR003593">
    <property type="entry name" value="AAA+_ATPase"/>
</dbReference>
<keyword evidence="6" id="KW-1185">Reference proteome</keyword>
<organism evidence="5 6">
    <name type="scientific">Actinokineospora diospyrosa</name>
    <dbReference type="NCBI Taxonomy" id="103728"/>
    <lineage>
        <taxon>Bacteria</taxon>
        <taxon>Bacillati</taxon>
        <taxon>Actinomycetota</taxon>
        <taxon>Actinomycetes</taxon>
        <taxon>Pseudonocardiales</taxon>
        <taxon>Pseudonocardiaceae</taxon>
        <taxon>Actinokineospora</taxon>
    </lineage>
</organism>
<dbReference type="InterPro" id="IPR017871">
    <property type="entry name" value="ABC_transporter-like_CS"/>
</dbReference>
<dbReference type="PROSITE" id="PS50893">
    <property type="entry name" value="ABC_TRANSPORTER_2"/>
    <property type="match status" value="1"/>
</dbReference>
<dbReference type="SMART" id="SM00382">
    <property type="entry name" value="AAA"/>
    <property type="match status" value="1"/>
</dbReference>
<dbReference type="EMBL" id="JAMTCO010000003">
    <property type="protein sequence ID" value="MCP2268799.1"/>
    <property type="molecule type" value="Genomic_DNA"/>
</dbReference>
<dbReference type="PROSITE" id="PS00211">
    <property type="entry name" value="ABC_TRANSPORTER_1"/>
    <property type="match status" value="1"/>
</dbReference>
<dbReference type="Gene3D" id="3.40.50.300">
    <property type="entry name" value="P-loop containing nucleotide triphosphate hydrolases"/>
    <property type="match status" value="1"/>
</dbReference>
<keyword evidence="1" id="KW-0813">Transport</keyword>
<gene>
    <name evidence="5" type="ORF">LV75_001286</name>
</gene>
<feature type="domain" description="ABC transporter" evidence="4">
    <location>
        <begin position="6"/>
        <end position="228"/>
    </location>
</feature>
<dbReference type="InterPro" id="IPR015854">
    <property type="entry name" value="ABC_transpr_LolD-like"/>
</dbReference>
<dbReference type="Proteomes" id="UP001205185">
    <property type="component" value="Unassembled WGS sequence"/>
</dbReference>
<dbReference type="GO" id="GO:0005524">
    <property type="term" value="F:ATP binding"/>
    <property type="evidence" value="ECO:0007669"/>
    <property type="project" value="UniProtKB-KW"/>
</dbReference>
<keyword evidence="3 5" id="KW-0067">ATP-binding</keyword>
<reference evidence="5 6" key="1">
    <citation type="submission" date="2022-06" db="EMBL/GenBank/DDBJ databases">
        <title>Genomic Encyclopedia of Archaeal and Bacterial Type Strains, Phase II (KMG-II): from individual species to whole genera.</title>
        <authorList>
            <person name="Goeker M."/>
        </authorList>
    </citation>
    <scope>NUCLEOTIDE SEQUENCE [LARGE SCALE GENOMIC DNA]</scope>
    <source>
        <strain evidence="5 6">DSM 44255</strain>
    </source>
</reference>
<evidence type="ECO:0000259" key="4">
    <source>
        <dbReference type="PROSITE" id="PS50893"/>
    </source>
</evidence>
<evidence type="ECO:0000256" key="3">
    <source>
        <dbReference type="ARBA" id="ARBA00022840"/>
    </source>
</evidence>